<dbReference type="EMBL" id="CYYP01000009">
    <property type="protein sequence ID" value="CUO19091.1"/>
    <property type="molecule type" value="Genomic_DNA"/>
</dbReference>
<feature type="transmembrane region" description="Helical" evidence="1">
    <location>
        <begin position="338"/>
        <end position="362"/>
    </location>
</feature>
<keyword evidence="1" id="KW-1133">Transmembrane helix</keyword>
<evidence type="ECO:0000256" key="1">
    <source>
        <dbReference type="SAM" id="Phobius"/>
    </source>
</evidence>
<dbReference type="Pfam" id="PF01757">
    <property type="entry name" value="Acyl_transf_3"/>
    <property type="match status" value="1"/>
</dbReference>
<feature type="transmembrane region" description="Helical" evidence="1">
    <location>
        <begin position="231"/>
        <end position="249"/>
    </location>
</feature>
<reference evidence="3 4" key="1">
    <citation type="submission" date="2015-09" db="EMBL/GenBank/DDBJ databases">
        <authorList>
            <consortium name="Pathogen Informatics"/>
        </authorList>
    </citation>
    <scope>NUCLEOTIDE SEQUENCE [LARGE SCALE GENOMIC DNA]</scope>
    <source>
        <strain evidence="3 4">2789STDY5608823</strain>
    </source>
</reference>
<evidence type="ECO:0000313" key="3">
    <source>
        <dbReference type="EMBL" id="CUO19091.1"/>
    </source>
</evidence>
<feature type="transmembrane region" description="Helical" evidence="1">
    <location>
        <begin position="199"/>
        <end position="219"/>
    </location>
</feature>
<dbReference type="RefSeq" id="WP_055286565.1">
    <property type="nucleotide sequence ID" value="NZ_CYYP01000009.1"/>
</dbReference>
<organism evidence="3 4">
    <name type="scientific">Collinsella aerofaciens</name>
    <dbReference type="NCBI Taxonomy" id="74426"/>
    <lineage>
        <taxon>Bacteria</taxon>
        <taxon>Bacillati</taxon>
        <taxon>Actinomycetota</taxon>
        <taxon>Coriobacteriia</taxon>
        <taxon>Coriobacteriales</taxon>
        <taxon>Coriobacteriaceae</taxon>
        <taxon>Collinsella</taxon>
    </lineage>
</organism>
<dbReference type="Proteomes" id="UP000095468">
    <property type="component" value="Unassembled WGS sequence"/>
</dbReference>
<accession>A0A174D018</accession>
<feature type="transmembrane region" description="Helical" evidence="1">
    <location>
        <begin position="298"/>
        <end position="318"/>
    </location>
</feature>
<protein>
    <submittedName>
        <fullName evidence="3">Uncharacterized protein conserved in bacteria</fullName>
    </submittedName>
</protein>
<gene>
    <name evidence="3" type="ORF">ERS852381_01191</name>
</gene>
<keyword evidence="1" id="KW-0812">Transmembrane</keyword>
<feature type="transmembrane region" description="Helical" evidence="1">
    <location>
        <begin position="170"/>
        <end position="187"/>
    </location>
</feature>
<dbReference type="AlphaFoldDB" id="A0A174D018"/>
<dbReference type="InterPro" id="IPR002656">
    <property type="entry name" value="Acyl_transf_3_dom"/>
</dbReference>
<feature type="transmembrane region" description="Helical" evidence="1">
    <location>
        <begin position="101"/>
        <end position="121"/>
    </location>
</feature>
<keyword evidence="1" id="KW-0472">Membrane</keyword>
<proteinExistence type="predicted"/>
<evidence type="ECO:0000313" key="4">
    <source>
        <dbReference type="Proteomes" id="UP000095468"/>
    </source>
</evidence>
<feature type="transmembrane region" description="Helical" evidence="1">
    <location>
        <begin position="133"/>
        <end position="158"/>
    </location>
</feature>
<dbReference type="GO" id="GO:0016747">
    <property type="term" value="F:acyltransferase activity, transferring groups other than amino-acyl groups"/>
    <property type="evidence" value="ECO:0007669"/>
    <property type="project" value="InterPro"/>
</dbReference>
<name>A0A174D018_9ACTN</name>
<evidence type="ECO:0000259" key="2">
    <source>
        <dbReference type="Pfam" id="PF01757"/>
    </source>
</evidence>
<sequence length="376" mass="40490">MQPKAARNIPIEALRLVAVAGIAVFHTFQWTFQAVCVGAVEYAPLAMFPYSGVLGFINLLGCWANEVFFMISGYFLIASAERAWDGGATWKSQMQRTAQRLGKVILPTAFYCLVALAWSTVVSPIPDVTLNTHYWYTLGLEFIWVYAATVFMASWFGLAKSRLPQKTYKTTVIAVGILAFVVNGYLAAMSATSAGEFSWLQKLMSAVTYIIAFLIGGLLRDVTGAMDSDKAGALGTRSLAAVLVLATILEGALSFTGNLTAMAVLSYKSTSLISFALAAASLLFAATRRRASGNPRTAGVIVTLSTATLGFYVMQSLTSSLWRPVFNTLLANILISQNSPAAICIVTGIVISIVFALALLIIDAARSLIERKLKRQ</sequence>
<feature type="transmembrane region" description="Helical" evidence="1">
    <location>
        <begin position="12"/>
        <end position="32"/>
    </location>
</feature>
<feature type="transmembrane region" description="Helical" evidence="1">
    <location>
        <begin position="52"/>
        <end position="80"/>
    </location>
</feature>
<feature type="domain" description="Acyltransferase 3" evidence="2">
    <location>
        <begin position="11"/>
        <end position="358"/>
    </location>
</feature>
<feature type="transmembrane region" description="Helical" evidence="1">
    <location>
        <begin position="269"/>
        <end position="286"/>
    </location>
</feature>